<dbReference type="RefSeq" id="WP_010964864.1">
    <property type="nucleotide sequence ID" value="NC_003030.1"/>
</dbReference>
<dbReference type="InterPro" id="IPR003961">
    <property type="entry name" value="FN3_dom"/>
</dbReference>
<dbReference type="Gene3D" id="3.20.20.80">
    <property type="entry name" value="Glycosidases"/>
    <property type="match status" value="1"/>
</dbReference>
<dbReference type="Pfam" id="PF00041">
    <property type="entry name" value="fn3"/>
    <property type="match status" value="1"/>
</dbReference>
<reference evidence="6 7" key="1">
    <citation type="journal article" date="2001" name="J. Bacteriol.">
        <title>Genome sequence and comparative analysis of the solvent-producing bacterium Clostridium acetobutylicum.</title>
        <authorList>
            <person name="Nolling J."/>
            <person name="Breton G."/>
            <person name="Omelchenko M.V."/>
            <person name="Makarova K.S."/>
            <person name="Zeng Q."/>
            <person name="Gibson R."/>
            <person name="Lee H.M."/>
            <person name="Dubois J."/>
            <person name="Qiu D."/>
            <person name="Hitti J."/>
            <person name="Wolf Y.I."/>
            <person name="Tatusov R.L."/>
            <person name="Sabathe F."/>
            <person name="Doucette-Stamm L."/>
            <person name="Soucaille P."/>
            <person name="Daly M.J."/>
            <person name="Bennett G.N."/>
            <person name="Koonin E.V."/>
            <person name="Smith D.R."/>
        </authorList>
    </citation>
    <scope>NUCLEOTIDE SEQUENCE [LARGE SCALE GENOMIC DNA]</scope>
    <source>
        <strain evidence="7">ATCC 824 / DSM 792 / JCM 1419 / LMG 5710 / VKM B-1787</strain>
    </source>
</reference>
<dbReference type="InterPro" id="IPR011583">
    <property type="entry name" value="Chitinase_II/V-like_cat"/>
</dbReference>
<dbReference type="PROSITE" id="PS50853">
    <property type="entry name" value="FN3"/>
    <property type="match status" value="1"/>
</dbReference>
<evidence type="ECO:0000313" key="7">
    <source>
        <dbReference type="Proteomes" id="UP000000814"/>
    </source>
</evidence>
<dbReference type="SUPFAM" id="SSF49265">
    <property type="entry name" value="Fibronectin type III"/>
    <property type="match status" value="1"/>
</dbReference>
<keyword evidence="7" id="KW-1185">Reference proteome</keyword>
<dbReference type="PANTHER" id="PTHR46066">
    <property type="entry name" value="CHITINASE DOMAIN-CONTAINING PROTEIN 1 FAMILY MEMBER"/>
    <property type="match status" value="1"/>
</dbReference>
<evidence type="ECO:0000256" key="2">
    <source>
        <dbReference type="ARBA" id="ARBA00023295"/>
    </source>
</evidence>
<evidence type="ECO:0000259" key="5">
    <source>
        <dbReference type="PROSITE" id="PS51910"/>
    </source>
</evidence>
<evidence type="ECO:0000313" key="6">
    <source>
        <dbReference type="EMBL" id="AAK79523.1"/>
    </source>
</evidence>
<dbReference type="InterPro" id="IPR041704">
    <property type="entry name" value="CFLE_GH18"/>
</dbReference>
<dbReference type="eggNOG" id="COG3858">
    <property type="taxonomic scope" value="Bacteria"/>
</dbReference>
<feature type="chain" id="PRO_5004321779" evidence="3">
    <location>
        <begin position="27"/>
        <end position="446"/>
    </location>
</feature>
<evidence type="ECO:0000256" key="3">
    <source>
        <dbReference type="SAM" id="SignalP"/>
    </source>
</evidence>
<gene>
    <name evidence="6" type="ordered locus">CA_C1556</name>
</gene>
<dbReference type="InterPro" id="IPR017853">
    <property type="entry name" value="GH"/>
</dbReference>
<dbReference type="Pfam" id="PF00704">
    <property type="entry name" value="Glyco_hydro_18"/>
    <property type="match status" value="1"/>
</dbReference>
<feature type="domain" description="GH18" evidence="5">
    <location>
        <begin position="134"/>
        <end position="446"/>
    </location>
</feature>
<name>Q97IT4_CLOAB</name>
<keyword evidence="3" id="KW-0732">Signal</keyword>
<dbReference type="GO" id="GO:0016798">
    <property type="term" value="F:hydrolase activity, acting on glycosyl bonds"/>
    <property type="evidence" value="ECO:0007669"/>
    <property type="project" value="UniProtKB-KW"/>
</dbReference>
<keyword evidence="2" id="KW-0326">Glycosidase</keyword>
<dbReference type="HOGENOM" id="CLU_037415_3_1_9"/>
<dbReference type="PANTHER" id="PTHR46066:SF2">
    <property type="entry name" value="CHITINASE DOMAIN-CONTAINING PROTEIN 1"/>
    <property type="match status" value="1"/>
</dbReference>
<dbReference type="GeneID" id="44998055"/>
<protein>
    <submittedName>
        <fullName evidence="6">Chitinase family protein</fullName>
    </submittedName>
</protein>
<evidence type="ECO:0000256" key="1">
    <source>
        <dbReference type="ARBA" id="ARBA00022801"/>
    </source>
</evidence>
<dbReference type="STRING" id="272562.CA_C1556"/>
<dbReference type="CDD" id="cd00063">
    <property type="entry name" value="FN3"/>
    <property type="match status" value="1"/>
</dbReference>
<keyword evidence="1" id="KW-0378">Hydrolase</keyword>
<dbReference type="eggNOG" id="COG4733">
    <property type="taxonomic scope" value="Bacteria"/>
</dbReference>
<dbReference type="PIR" id="H97091">
    <property type="entry name" value="H97091"/>
</dbReference>
<dbReference type="PROSITE" id="PS51910">
    <property type="entry name" value="GH18_2"/>
    <property type="match status" value="1"/>
</dbReference>
<dbReference type="Proteomes" id="UP000000814">
    <property type="component" value="Chromosome"/>
</dbReference>
<accession>Q97IT4</accession>
<dbReference type="EMBL" id="AE001437">
    <property type="protein sequence ID" value="AAK79523.1"/>
    <property type="molecule type" value="Genomic_DNA"/>
</dbReference>
<dbReference type="SUPFAM" id="SSF51445">
    <property type="entry name" value="(Trans)glycosidases"/>
    <property type="match status" value="1"/>
</dbReference>
<dbReference type="Gene3D" id="3.10.50.10">
    <property type="match status" value="1"/>
</dbReference>
<dbReference type="GO" id="GO:0008061">
    <property type="term" value="F:chitin binding"/>
    <property type="evidence" value="ECO:0007669"/>
    <property type="project" value="InterPro"/>
</dbReference>
<dbReference type="SMART" id="SM00636">
    <property type="entry name" value="Glyco_18"/>
    <property type="match status" value="1"/>
</dbReference>
<feature type="signal peptide" evidence="3">
    <location>
        <begin position="1"/>
        <end position="26"/>
    </location>
</feature>
<dbReference type="SMART" id="SM00060">
    <property type="entry name" value="FN3"/>
    <property type="match status" value="1"/>
</dbReference>
<sequence length="446" mass="48626">MSTRKKLLTFLAVMLVIIFNGTLAFAKPLTKTTAKTAPPAPTGLTATSVTSSDISLSWQTVSGASGYRIYRAISSDSNYSLLATVSTNTYKNTSLSSGTKYWYFVRAYNSYGISADSTHISVTTTALTTQPASKKLVLGFTTYYYSGDTSSYNSIAANTSTIDEIATHTYTTDGVGNISGLVPTNQVTYANNNGIKTLATIENNFDGAVAQTLLENSTNRQNLINNILTSLKANGYKGVNIDLEGVYYYDRSYLTTFMNELYSTLNPQGFYVTICVPAKTSDSPTAAWNGAFDYAALAKAADQVILMTYDEHYGGGSPGPIASIGWVENVIKYAITVIPTTKIMLGAAAYGYDWSSNPTKAYGISGTYNLASTYNATINWDLTSQSPYFYYVDSSGINHSVWFENGQSLNYKLDLINSYNLSGVAIWRLGLENSDYWTSIRTKFNR</sequence>
<dbReference type="AlphaFoldDB" id="Q97IT4"/>
<dbReference type="CAZy" id="GH18">
    <property type="family name" value="Glycoside Hydrolase Family 18"/>
</dbReference>
<dbReference type="InterPro" id="IPR013783">
    <property type="entry name" value="Ig-like_fold"/>
</dbReference>
<dbReference type="GO" id="GO:0005975">
    <property type="term" value="P:carbohydrate metabolic process"/>
    <property type="evidence" value="ECO:0007669"/>
    <property type="project" value="InterPro"/>
</dbReference>
<dbReference type="OrthoDB" id="9775889at2"/>
<dbReference type="PATRIC" id="fig|272562.8.peg.1758"/>
<organism evidence="6 7">
    <name type="scientific">Clostridium acetobutylicum (strain ATCC 824 / DSM 792 / JCM 1419 / IAM 19013 / LMG 5710 / NBRC 13948 / NRRL B-527 / VKM B-1787 / 2291 / W)</name>
    <dbReference type="NCBI Taxonomy" id="272562"/>
    <lineage>
        <taxon>Bacteria</taxon>
        <taxon>Bacillati</taxon>
        <taxon>Bacillota</taxon>
        <taxon>Clostridia</taxon>
        <taxon>Eubacteriales</taxon>
        <taxon>Clostridiaceae</taxon>
        <taxon>Clostridium</taxon>
    </lineage>
</organism>
<feature type="domain" description="Fibronectin type-III" evidence="4">
    <location>
        <begin position="40"/>
        <end position="128"/>
    </location>
</feature>
<evidence type="ECO:0000259" key="4">
    <source>
        <dbReference type="PROSITE" id="PS50853"/>
    </source>
</evidence>
<dbReference type="CDD" id="cd02874">
    <property type="entry name" value="GH18_CFLE_spore_hydrolase"/>
    <property type="match status" value="1"/>
</dbReference>
<proteinExistence type="predicted"/>
<dbReference type="KEGG" id="cac:CA_C1556"/>
<dbReference type="Gene3D" id="2.60.40.10">
    <property type="entry name" value="Immunoglobulins"/>
    <property type="match status" value="1"/>
</dbReference>
<dbReference type="InterPro" id="IPR036116">
    <property type="entry name" value="FN3_sf"/>
</dbReference>
<dbReference type="InterPro" id="IPR029070">
    <property type="entry name" value="Chitinase_insertion_sf"/>
</dbReference>
<dbReference type="InterPro" id="IPR001223">
    <property type="entry name" value="Glyco_hydro18_cat"/>
</dbReference>